<dbReference type="RefSeq" id="WP_265126186.1">
    <property type="nucleotide sequence ID" value="NZ_JAPCHY010000001.1"/>
</dbReference>
<sequence length="115" mass="12946">MGIPQAAAAAPAAKRQPAVSCSNCDAVCCRLTVLLMPEDRVPEHLTEYTDAGLHVMARDEDGWCVAVDSQRLCCSIYEQRPAICRRFVMGAPYCREVRHTYQDQMRRGIPLTLYR</sequence>
<dbReference type="Pfam" id="PF03692">
    <property type="entry name" value="CxxCxxCC"/>
    <property type="match status" value="1"/>
</dbReference>
<dbReference type="InterPro" id="IPR005358">
    <property type="entry name" value="Puta_zinc/iron-chelating_dom"/>
</dbReference>
<accession>A0ABT3JRY5</accession>
<name>A0ABT3JRY5_9XANT</name>
<protein>
    <submittedName>
        <fullName evidence="1">YkgJ family cysteine cluster protein</fullName>
    </submittedName>
</protein>
<evidence type="ECO:0000313" key="1">
    <source>
        <dbReference type="EMBL" id="MCW4471249.1"/>
    </source>
</evidence>
<evidence type="ECO:0000313" key="2">
    <source>
        <dbReference type="Proteomes" id="UP001209922"/>
    </source>
</evidence>
<proteinExistence type="predicted"/>
<gene>
    <name evidence="1" type="ORF">OK345_01845</name>
</gene>
<organism evidence="1 2">
    <name type="scientific">Xanthomonas chitinilytica</name>
    <dbReference type="NCBI Taxonomy" id="2989819"/>
    <lineage>
        <taxon>Bacteria</taxon>
        <taxon>Pseudomonadati</taxon>
        <taxon>Pseudomonadota</taxon>
        <taxon>Gammaproteobacteria</taxon>
        <taxon>Lysobacterales</taxon>
        <taxon>Lysobacteraceae</taxon>
        <taxon>Xanthomonas</taxon>
    </lineage>
</organism>
<dbReference type="EMBL" id="JAPCHY010000001">
    <property type="protein sequence ID" value="MCW4471249.1"/>
    <property type="molecule type" value="Genomic_DNA"/>
</dbReference>
<keyword evidence="2" id="KW-1185">Reference proteome</keyword>
<comment type="caution">
    <text evidence="1">The sequence shown here is derived from an EMBL/GenBank/DDBJ whole genome shotgun (WGS) entry which is preliminary data.</text>
</comment>
<reference evidence="1 2" key="1">
    <citation type="submission" date="2022-10" db="EMBL/GenBank/DDBJ databases">
        <title>Xanthomonas sp. H13-6.</title>
        <authorList>
            <person name="Liu X."/>
            <person name="Deng Z."/>
            <person name="Jiang Y."/>
            <person name="Yu T."/>
            <person name="Ai J."/>
        </authorList>
    </citation>
    <scope>NUCLEOTIDE SEQUENCE [LARGE SCALE GENOMIC DNA]</scope>
    <source>
        <strain evidence="1 2">H13-6</strain>
    </source>
</reference>
<dbReference type="Proteomes" id="UP001209922">
    <property type="component" value="Unassembled WGS sequence"/>
</dbReference>